<dbReference type="Proteomes" id="UP001589738">
    <property type="component" value="Unassembled WGS sequence"/>
</dbReference>
<evidence type="ECO:0000313" key="1">
    <source>
        <dbReference type="EMBL" id="MFC0474162.1"/>
    </source>
</evidence>
<dbReference type="PANTHER" id="PTHR41260:SF1">
    <property type="entry name" value="PROTEIN ECSC"/>
    <property type="match status" value="1"/>
</dbReference>
<dbReference type="RefSeq" id="WP_160546621.1">
    <property type="nucleotide sequence ID" value="NZ_JBHLUU010000015.1"/>
</dbReference>
<accession>A0ABV6KLG1</accession>
<name>A0ABV6KLG1_9BACI</name>
<sequence>MALTSREKQVMASIKEWEESLYSYSPNDLEVTYDKYVERVFSLLPEETQKQFYIALDTWLFHLHALIQGSQLQFDAKERILSAGRVFDQSITQIEDLKHLSIDQLQYIAEQQISRHRLYSFAQGGMSGTGGALLLGVDLPAVTVINLRVIQLIAMTYGYEVNTPFEMMNSLKVFHAATHPVRMQVYSWEELKQDIGKHREYFYEGKEELTDITWMEQPLKQIFKSIAILFFKNKTLQGIPLISMAIGAGSNYQLTRKVTDFAHSYYQLRYLTEKENTYDE</sequence>
<keyword evidence="2" id="KW-1185">Reference proteome</keyword>
<dbReference type="EMBL" id="JBHLUU010000015">
    <property type="protein sequence ID" value="MFC0474162.1"/>
    <property type="molecule type" value="Genomic_DNA"/>
</dbReference>
<dbReference type="PANTHER" id="PTHR41260">
    <property type="entry name" value="PROTEIN ECSC"/>
    <property type="match status" value="1"/>
</dbReference>
<evidence type="ECO:0000313" key="2">
    <source>
        <dbReference type="Proteomes" id="UP001589738"/>
    </source>
</evidence>
<organism evidence="1 2">
    <name type="scientific">Robertmurraya beringensis</name>
    <dbReference type="NCBI Taxonomy" id="641660"/>
    <lineage>
        <taxon>Bacteria</taxon>
        <taxon>Bacillati</taxon>
        <taxon>Bacillota</taxon>
        <taxon>Bacilli</taxon>
        <taxon>Bacillales</taxon>
        <taxon>Bacillaceae</taxon>
        <taxon>Robertmurraya</taxon>
    </lineage>
</organism>
<protein>
    <submittedName>
        <fullName evidence="1">EcsC family protein</fullName>
    </submittedName>
</protein>
<dbReference type="InterPro" id="IPR024787">
    <property type="entry name" value="EcsC"/>
</dbReference>
<reference evidence="1 2" key="1">
    <citation type="submission" date="2024-09" db="EMBL/GenBank/DDBJ databases">
        <authorList>
            <person name="Sun Q."/>
            <person name="Mori K."/>
        </authorList>
    </citation>
    <scope>NUCLEOTIDE SEQUENCE [LARGE SCALE GENOMIC DNA]</scope>
    <source>
        <strain evidence="1 2">CGMCC 1.9126</strain>
    </source>
</reference>
<gene>
    <name evidence="1" type="ORF">ACFFHF_02485</name>
</gene>
<dbReference type="Pfam" id="PF12787">
    <property type="entry name" value="EcsC"/>
    <property type="match status" value="1"/>
</dbReference>
<proteinExistence type="predicted"/>
<comment type="caution">
    <text evidence="1">The sequence shown here is derived from an EMBL/GenBank/DDBJ whole genome shotgun (WGS) entry which is preliminary data.</text>
</comment>